<keyword evidence="3 5" id="KW-0808">Transferase</keyword>
<dbReference type="EMBL" id="SOFF01000023">
    <property type="protein sequence ID" value="TFB91333.1"/>
    <property type="molecule type" value="Genomic_DNA"/>
</dbReference>
<dbReference type="STRING" id="1424661.SAMN05216281_1275"/>
<dbReference type="AlphaFoldDB" id="A0A1H8LG58"/>
<dbReference type="SUPFAM" id="SSF53756">
    <property type="entry name" value="UDP-Glycosyltransferase/glycogen phosphorylase"/>
    <property type="match status" value="1"/>
</dbReference>
<sequence>MKRILVADSPKILLGVTIDYQLQYHSGLPALLVADGWDVHVVSGPGQRIEELRLVPGVTAHIIPMAREPRPMSDVMSLIKWVRLIQLLRPDTTLIGTPKAALLGNFAAQLFRVKRRIYLLHGLRLETSVGIKRSLLRLIERVTSRMAHETLAVSASLRQLAIRSADIRENNILVLGAGSCNGIDIEKYRTSVLNLDQKRSLANTIKLDPTIPTVGFVGRITKDKGLTQLAGAMRLLYSRGVTVQLLIIGPIDGKSGTAAIAELEGTHQAVIATGYREDPAPFYQLMDVFCLPSLREGLPGVILEAMASRTAVVGTDATGIVDVIEDGVTGLVVARGSDEELASALETLILSHARRDALTENAFDMVSVRFNTPRVQGLLRDFLRSRHANRGRRPFPATAAKSAAGV</sequence>
<evidence type="ECO:0000313" key="5">
    <source>
        <dbReference type="EMBL" id="TFB91333.1"/>
    </source>
</evidence>
<reference evidence="5 6" key="1">
    <citation type="submission" date="2019-03" db="EMBL/GenBank/DDBJ databases">
        <title>Genomics of glacier-inhabiting Cryobacterium strains.</title>
        <authorList>
            <person name="Liu Q."/>
            <person name="Xin Y.-H."/>
        </authorList>
    </citation>
    <scope>NUCLEOTIDE SEQUENCE [LARGE SCALE GENOMIC DNA]</scope>
    <source>
        <strain evidence="5 6">Hh15</strain>
    </source>
</reference>
<dbReference type="CDD" id="cd03808">
    <property type="entry name" value="GT4_CapM-like"/>
    <property type="match status" value="1"/>
</dbReference>
<feature type="domain" description="Glycosyltransferase subfamily 4-like N-terminal" evidence="4">
    <location>
        <begin position="30"/>
        <end position="177"/>
    </location>
</feature>
<dbReference type="Proteomes" id="UP000297654">
    <property type="component" value="Unassembled WGS sequence"/>
</dbReference>
<accession>A0A1H8LG58</accession>
<proteinExistence type="predicted"/>
<dbReference type="Gene3D" id="3.40.50.2000">
    <property type="entry name" value="Glycogen Phosphorylase B"/>
    <property type="match status" value="2"/>
</dbReference>
<keyword evidence="6" id="KW-1185">Reference proteome</keyword>
<dbReference type="GO" id="GO:1901137">
    <property type="term" value="P:carbohydrate derivative biosynthetic process"/>
    <property type="evidence" value="ECO:0007669"/>
    <property type="project" value="UniProtKB-ARBA"/>
</dbReference>
<evidence type="ECO:0000313" key="6">
    <source>
        <dbReference type="Proteomes" id="UP000297654"/>
    </source>
</evidence>
<name>A0A1H8LG58_9MICO</name>
<dbReference type="InterPro" id="IPR028098">
    <property type="entry name" value="Glyco_trans_4-like_N"/>
</dbReference>
<dbReference type="Pfam" id="PF13579">
    <property type="entry name" value="Glyco_trans_4_4"/>
    <property type="match status" value="1"/>
</dbReference>
<gene>
    <name evidence="5" type="ORF">E3O10_06635</name>
</gene>
<evidence type="ECO:0000256" key="3">
    <source>
        <dbReference type="ARBA" id="ARBA00022679"/>
    </source>
</evidence>
<protein>
    <recommendedName>
        <fullName evidence="1">D-inositol 3-phosphate glycosyltransferase</fullName>
    </recommendedName>
</protein>
<keyword evidence="2" id="KW-0328">Glycosyltransferase</keyword>
<organism evidence="5 6">
    <name type="scientific">Cryobacterium luteum</name>
    <dbReference type="NCBI Taxonomy" id="1424661"/>
    <lineage>
        <taxon>Bacteria</taxon>
        <taxon>Bacillati</taxon>
        <taxon>Actinomycetota</taxon>
        <taxon>Actinomycetes</taxon>
        <taxon>Micrococcales</taxon>
        <taxon>Microbacteriaceae</taxon>
        <taxon>Cryobacterium</taxon>
    </lineage>
</organism>
<evidence type="ECO:0000256" key="2">
    <source>
        <dbReference type="ARBA" id="ARBA00022676"/>
    </source>
</evidence>
<dbReference type="GO" id="GO:0016757">
    <property type="term" value="F:glycosyltransferase activity"/>
    <property type="evidence" value="ECO:0007669"/>
    <property type="project" value="UniProtKB-KW"/>
</dbReference>
<dbReference type="Pfam" id="PF13692">
    <property type="entry name" value="Glyco_trans_1_4"/>
    <property type="match status" value="1"/>
</dbReference>
<dbReference type="OrthoDB" id="9772485at2"/>
<evidence type="ECO:0000256" key="1">
    <source>
        <dbReference type="ARBA" id="ARBA00021292"/>
    </source>
</evidence>
<evidence type="ECO:0000259" key="4">
    <source>
        <dbReference type="Pfam" id="PF13579"/>
    </source>
</evidence>
<dbReference type="InterPro" id="IPR050194">
    <property type="entry name" value="Glycosyltransferase_grp1"/>
</dbReference>
<dbReference type="PANTHER" id="PTHR45947:SF3">
    <property type="entry name" value="SULFOQUINOVOSYL TRANSFERASE SQD2"/>
    <property type="match status" value="1"/>
</dbReference>
<dbReference type="PANTHER" id="PTHR45947">
    <property type="entry name" value="SULFOQUINOVOSYL TRANSFERASE SQD2"/>
    <property type="match status" value="1"/>
</dbReference>
<comment type="caution">
    <text evidence="5">The sequence shown here is derived from an EMBL/GenBank/DDBJ whole genome shotgun (WGS) entry which is preliminary data.</text>
</comment>